<accession>A0A4V2Z252</accession>
<dbReference type="Pfam" id="PF02720">
    <property type="entry name" value="DUF222"/>
    <property type="match status" value="1"/>
</dbReference>
<sequence>MVAELVSSPVPEWAALPVGAELAAVLEEVDPAALGDSGVVDVVFAAERQIAHLRALQLRAMAELTGRENYASCRGCGDADAASLRHTHDRVRAAGSELSAALAWTPGHADARVALAVELGEDLPATLAALDAGLIDERRAELIAAKTRVLDPDARGRVQERVLPTAGDRTLRQLARDLDRLVITTDPAAADERRRQGREQRRVQRPAPYGDADGTSIMCLTGPAEDLAALWTALDAAARAARGGNDPRTLDQLRFDIATGLGWTALTTGHLGGCGGTQEPGADTAAGAHAGASTGQRLAARQGRPATVNLTMPLDALVGASDDPAWLDGHGWITAQAGRLIATDATLRRLVTDPVDGRLLDYGHTTYQPPQALVDFIIARDRTCR</sequence>
<reference evidence="3 4" key="1">
    <citation type="submission" date="2019-03" db="EMBL/GenBank/DDBJ databases">
        <title>Draft genome sequences of novel Actinobacteria.</title>
        <authorList>
            <person name="Sahin N."/>
            <person name="Ay H."/>
            <person name="Saygin H."/>
        </authorList>
    </citation>
    <scope>NUCLEOTIDE SEQUENCE [LARGE SCALE GENOMIC DNA]</scope>
    <source>
        <strain evidence="3 4">5K138</strain>
    </source>
</reference>
<feature type="compositionally biased region" description="Basic and acidic residues" evidence="1">
    <location>
        <begin position="190"/>
        <end position="202"/>
    </location>
</feature>
<proteinExistence type="predicted"/>
<feature type="non-terminal residue" evidence="3">
    <location>
        <position position="385"/>
    </location>
</feature>
<dbReference type="OrthoDB" id="5140334at2"/>
<protein>
    <submittedName>
        <fullName evidence="3">DUF222 domain-containing protein</fullName>
    </submittedName>
</protein>
<evidence type="ECO:0000313" key="3">
    <source>
        <dbReference type="EMBL" id="TDE07498.1"/>
    </source>
</evidence>
<evidence type="ECO:0000313" key="4">
    <source>
        <dbReference type="Proteomes" id="UP000294739"/>
    </source>
</evidence>
<dbReference type="RefSeq" id="WP_131897736.1">
    <property type="nucleotide sequence ID" value="NZ_SMKZ01000030.1"/>
</dbReference>
<feature type="domain" description="DUF222" evidence="2">
    <location>
        <begin position="87"/>
        <end position="381"/>
    </location>
</feature>
<dbReference type="InterPro" id="IPR003870">
    <property type="entry name" value="DUF222"/>
</dbReference>
<organism evidence="3 4">
    <name type="scientific">Jiangella asiatica</name>
    <dbReference type="NCBI Taxonomy" id="2530372"/>
    <lineage>
        <taxon>Bacteria</taxon>
        <taxon>Bacillati</taxon>
        <taxon>Actinomycetota</taxon>
        <taxon>Actinomycetes</taxon>
        <taxon>Jiangellales</taxon>
        <taxon>Jiangellaceae</taxon>
        <taxon>Jiangella</taxon>
    </lineage>
</organism>
<dbReference type="InParanoid" id="A0A4V2Z252"/>
<keyword evidence="4" id="KW-1185">Reference proteome</keyword>
<evidence type="ECO:0000256" key="1">
    <source>
        <dbReference type="SAM" id="MobiDB-lite"/>
    </source>
</evidence>
<comment type="caution">
    <text evidence="3">The sequence shown here is derived from an EMBL/GenBank/DDBJ whole genome shotgun (WGS) entry which is preliminary data.</text>
</comment>
<dbReference type="AlphaFoldDB" id="A0A4V2Z252"/>
<name>A0A4V2Z252_9ACTN</name>
<dbReference type="EMBL" id="SMKZ01000030">
    <property type="protein sequence ID" value="TDE07498.1"/>
    <property type="molecule type" value="Genomic_DNA"/>
</dbReference>
<gene>
    <name evidence="3" type="ORF">E1269_19910</name>
</gene>
<feature type="region of interest" description="Disordered" evidence="1">
    <location>
        <begin position="186"/>
        <end position="210"/>
    </location>
</feature>
<dbReference type="Proteomes" id="UP000294739">
    <property type="component" value="Unassembled WGS sequence"/>
</dbReference>
<evidence type="ECO:0000259" key="2">
    <source>
        <dbReference type="Pfam" id="PF02720"/>
    </source>
</evidence>